<evidence type="ECO:0000256" key="3">
    <source>
        <dbReference type="ARBA" id="ARBA00022692"/>
    </source>
</evidence>
<dbReference type="OrthoDB" id="43458at2759"/>
<dbReference type="InterPro" id="IPR037185">
    <property type="entry name" value="EmrE-like"/>
</dbReference>
<evidence type="ECO:0000256" key="5">
    <source>
        <dbReference type="ARBA" id="ARBA00023136"/>
    </source>
</evidence>
<dbReference type="OMA" id="TYITEVC"/>
<dbReference type="GeneID" id="39729932"/>
<evidence type="ECO:0000313" key="9">
    <source>
        <dbReference type="Proteomes" id="UP000220797"/>
    </source>
</evidence>
<evidence type="ECO:0000256" key="2">
    <source>
        <dbReference type="ARBA" id="ARBA00005977"/>
    </source>
</evidence>
<feature type="transmembrane region" description="Helical" evidence="6">
    <location>
        <begin position="98"/>
        <end position="115"/>
    </location>
</feature>
<dbReference type="AlphaFoldDB" id="A0A1J1GMP0"/>
<evidence type="ECO:0000313" key="8">
    <source>
        <dbReference type="EMBL" id="CRG93702.1"/>
    </source>
</evidence>
<reference evidence="8" key="1">
    <citation type="submission" date="2015-04" db="EMBL/GenBank/DDBJ databases">
        <authorList>
            <consortium name="Pathogen Informatics"/>
        </authorList>
    </citation>
    <scope>NUCLEOTIDE SEQUENCE [LARGE SCALE GENOMIC DNA]</scope>
    <source>
        <strain evidence="8">8A</strain>
    </source>
</reference>
<keyword evidence="3 6" id="KW-0812">Transmembrane</keyword>
<evidence type="ECO:0008006" key="10">
    <source>
        <dbReference type="Google" id="ProtNLM"/>
    </source>
</evidence>
<evidence type="ECO:0000256" key="4">
    <source>
        <dbReference type="ARBA" id="ARBA00022989"/>
    </source>
</evidence>
<feature type="transmembrane region" description="Helical" evidence="6">
    <location>
        <begin position="71"/>
        <end position="92"/>
    </location>
</feature>
<dbReference type="GO" id="GO:0016020">
    <property type="term" value="C:membrane"/>
    <property type="evidence" value="ECO:0007669"/>
    <property type="project" value="UniProtKB-SubCell"/>
</dbReference>
<dbReference type="Proteomes" id="UP000220797">
    <property type="component" value="Unassembled WGS sequence"/>
</dbReference>
<protein>
    <recommendedName>
        <fullName evidence="10">Transmembrane protein 234</fullName>
    </recommendedName>
</protein>
<feature type="chain" id="PRO_5009618913" description="Transmembrane protein 234" evidence="7">
    <location>
        <begin position="19"/>
        <end position="117"/>
    </location>
</feature>
<gene>
    <name evidence="8" type="ORF">PGAL8A_00140800</name>
</gene>
<evidence type="ECO:0000256" key="6">
    <source>
        <dbReference type="SAM" id="Phobius"/>
    </source>
</evidence>
<dbReference type="RefSeq" id="XP_028526524.1">
    <property type="nucleotide sequence ID" value="XM_028674943.1"/>
</dbReference>
<comment type="similarity">
    <text evidence="2">Belongs to the TMEM234 family.</text>
</comment>
<keyword evidence="7" id="KW-0732">Signal</keyword>
<organism evidence="8 9">
    <name type="scientific">Plasmodium gallinaceum</name>
    <dbReference type="NCBI Taxonomy" id="5849"/>
    <lineage>
        <taxon>Eukaryota</taxon>
        <taxon>Sar</taxon>
        <taxon>Alveolata</taxon>
        <taxon>Apicomplexa</taxon>
        <taxon>Aconoidasida</taxon>
        <taxon>Haemosporida</taxon>
        <taxon>Plasmodiidae</taxon>
        <taxon>Plasmodium</taxon>
        <taxon>Plasmodium (Haemamoeba)</taxon>
    </lineage>
</organism>
<evidence type="ECO:0000256" key="7">
    <source>
        <dbReference type="SAM" id="SignalP"/>
    </source>
</evidence>
<dbReference type="InterPro" id="IPR018908">
    <property type="entry name" value="TMEM234"/>
</dbReference>
<dbReference type="VEuPathDB" id="PlasmoDB:PGAL8A_00140800"/>
<dbReference type="Pfam" id="PF10639">
    <property type="entry name" value="TMEM234"/>
    <property type="match status" value="1"/>
</dbReference>
<comment type="caution">
    <text evidence="8">The sequence shown here is derived from an EMBL/GenBank/DDBJ whole genome shotgun (WGS) entry which is preliminary data.</text>
</comment>
<evidence type="ECO:0000256" key="1">
    <source>
        <dbReference type="ARBA" id="ARBA00004141"/>
    </source>
</evidence>
<dbReference type="Gene3D" id="1.10.3730.20">
    <property type="match status" value="1"/>
</dbReference>
<sequence>MYFILYLVIGFLWGCTNAYMKKGCKDENTEKNIIKDIISIFKNLNIIIPYILNQIGSLLYYYLLSESDISLVMPLSNASSFFFTYITEIIIFKKSITYKSILGLILICSGLFMCVNF</sequence>
<keyword evidence="5 6" id="KW-0472">Membrane</keyword>
<dbReference type="PANTHER" id="PTHR28668">
    <property type="entry name" value="TRANSMEMBRANE PROTEIN 234"/>
    <property type="match status" value="1"/>
</dbReference>
<dbReference type="PANTHER" id="PTHR28668:SF1">
    <property type="entry name" value="TRANSMEMBRANE PROTEIN 234"/>
    <property type="match status" value="1"/>
</dbReference>
<dbReference type="SUPFAM" id="SSF103481">
    <property type="entry name" value="Multidrug resistance efflux transporter EmrE"/>
    <property type="match status" value="1"/>
</dbReference>
<name>A0A1J1GMP0_PLAGA</name>
<feature type="signal peptide" evidence="7">
    <location>
        <begin position="1"/>
        <end position="18"/>
    </location>
</feature>
<keyword evidence="9" id="KW-1185">Reference proteome</keyword>
<keyword evidence="4 6" id="KW-1133">Transmembrane helix</keyword>
<dbReference type="EMBL" id="CVMV01000019">
    <property type="protein sequence ID" value="CRG93702.1"/>
    <property type="molecule type" value="Genomic_DNA"/>
</dbReference>
<feature type="transmembrane region" description="Helical" evidence="6">
    <location>
        <begin position="44"/>
        <end position="64"/>
    </location>
</feature>
<accession>A0A1J1GMP0</accession>
<comment type="subcellular location">
    <subcellularLocation>
        <location evidence="1">Membrane</location>
        <topology evidence="1">Multi-pass membrane protein</topology>
    </subcellularLocation>
</comment>
<proteinExistence type="inferred from homology"/>